<feature type="region of interest" description="Disordered" evidence="1">
    <location>
        <begin position="132"/>
        <end position="165"/>
    </location>
</feature>
<comment type="caution">
    <text evidence="4">The sequence shown here is derived from an EMBL/GenBank/DDBJ whole genome shotgun (WGS) entry which is preliminary data.</text>
</comment>
<organism evidence="4 5">
    <name type="scientific">Gemella haemolysans</name>
    <dbReference type="NCBI Taxonomy" id="1379"/>
    <lineage>
        <taxon>Bacteria</taxon>
        <taxon>Bacillati</taxon>
        <taxon>Bacillota</taxon>
        <taxon>Bacilli</taxon>
        <taxon>Bacillales</taxon>
        <taxon>Gemellaceae</taxon>
        <taxon>Gemella</taxon>
    </lineage>
</organism>
<keyword evidence="2" id="KW-0812">Transmembrane</keyword>
<evidence type="ECO:0000313" key="5">
    <source>
        <dbReference type="Proteomes" id="UP001212217"/>
    </source>
</evidence>
<evidence type="ECO:0000256" key="2">
    <source>
        <dbReference type="SAM" id="Phobius"/>
    </source>
</evidence>
<dbReference type="Proteomes" id="UP001212217">
    <property type="component" value="Unassembled WGS sequence"/>
</dbReference>
<keyword evidence="2" id="KW-1133">Transmembrane helix</keyword>
<feature type="transmembrane region" description="Helical" evidence="2">
    <location>
        <begin position="173"/>
        <end position="192"/>
    </location>
</feature>
<feature type="compositionally biased region" description="Low complexity" evidence="1">
    <location>
        <begin position="132"/>
        <end position="152"/>
    </location>
</feature>
<keyword evidence="2" id="KW-0472">Membrane</keyword>
<dbReference type="Pfam" id="PF15983">
    <property type="entry name" value="DUF4767"/>
    <property type="match status" value="1"/>
</dbReference>
<reference evidence="4" key="1">
    <citation type="submission" date="2023-08" db="EMBL/GenBank/DDBJ databases">
        <title>Dental plaque isolates bound by oral lectin ZG16B.</title>
        <authorList>
            <person name="Ghosh S."/>
        </authorList>
    </citation>
    <scope>NUCLEOTIDE SEQUENCE</scope>
    <source>
        <strain evidence="4">DP3_5B</strain>
    </source>
</reference>
<gene>
    <name evidence="4" type="ORF">PNO30_08395</name>
</gene>
<name>A0AAW6B768_9BACL</name>
<accession>A0AAW6B768</accession>
<feature type="domain" description="DUF4767" evidence="3">
    <location>
        <begin position="310"/>
        <end position="448"/>
    </location>
</feature>
<dbReference type="Gene3D" id="3.30.70.3600">
    <property type="match status" value="1"/>
</dbReference>
<protein>
    <submittedName>
        <fullName evidence="4">DUF4767 domain-containing protein</fullName>
    </submittedName>
</protein>
<dbReference type="EMBL" id="JAQMFS010000107">
    <property type="protein sequence ID" value="MDB6186780.1"/>
    <property type="molecule type" value="Genomic_DNA"/>
</dbReference>
<evidence type="ECO:0000313" key="4">
    <source>
        <dbReference type="EMBL" id="MDB6186780.1"/>
    </source>
</evidence>
<dbReference type="InterPro" id="IPR038145">
    <property type="entry name" value="EAGR_sf"/>
</dbReference>
<sequence>MTNRDTNSQNNELNNDLNGYYDQNGNYIPYGYYDENGNYISNGYYDQDGNFIPNGYYDPNGNYISNGYYDPNGNFIQNDGNNQNNNEFTPAGYYDQNGFFIANGYYDQDGNYVENNQSNFNQDVNGQYNQFTNDNQNNNFQGNDNYSNVNQENTEEQNKETKKDKSKKKSSKLGFIVAFLLVCVIAAGVYYFKFYKKDDKVVHLDQYKVELAAYGTNRQGKVNVDIVEIPEVKDADDNIKKFLKKPEIKYTPTENLENGSKVDVEITLNKDEAQKKGLKVSGTFKRTLTVTGLSEEKTEKKEEAKTTSTAYWNKNKGDKLYQFVKSWEKSLNQSYKEYTPSNQVNFHGLKLPTETEIAGDARLVLEGDKLISMKWSPEGNYKDVYNIVAVFSDIDKPVNSVAHLYYFTILNGEPIVLITEQNQGNSKKYVYFRRTANVDLQKGFENIVKSS</sequence>
<proteinExistence type="predicted"/>
<dbReference type="AlphaFoldDB" id="A0AAW6B768"/>
<dbReference type="RefSeq" id="WP_271988029.1">
    <property type="nucleotide sequence ID" value="NZ_JAQMFS010000107.1"/>
</dbReference>
<evidence type="ECO:0000256" key="1">
    <source>
        <dbReference type="SAM" id="MobiDB-lite"/>
    </source>
</evidence>
<evidence type="ECO:0000259" key="3">
    <source>
        <dbReference type="Pfam" id="PF15983"/>
    </source>
</evidence>
<dbReference type="InterPro" id="IPR031927">
    <property type="entry name" value="DUF4767"/>
</dbReference>